<accession>A0AA40JRR4</accession>
<organism evidence="2 3">
    <name type="scientific">Staphylococcus aureus</name>
    <dbReference type="NCBI Taxonomy" id="1280"/>
    <lineage>
        <taxon>Bacteria</taxon>
        <taxon>Bacillati</taxon>
        <taxon>Bacillota</taxon>
        <taxon>Bacilli</taxon>
        <taxon>Bacillales</taxon>
        <taxon>Staphylococcaceae</taxon>
        <taxon>Staphylococcus</taxon>
    </lineage>
</organism>
<gene>
    <name evidence="2" type="ORF">QU38_00400</name>
</gene>
<evidence type="ECO:0000313" key="2">
    <source>
        <dbReference type="EMBL" id="KIU01677.1"/>
    </source>
</evidence>
<dbReference type="AlphaFoldDB" id="A0AA40JRR4"/>
<name>A0AA40JRR4_STAAU</name>
<evidence type="ECO:0000313" key="3">
    <source>
        <dbReference type="Proteomes" id="UP000032274"/>
    </source>
</evidence>
<dbReference type="Proteomes" id="UP000032274">
    <property type="component" value="Unassembled WGS sequence"/>
</dbReference>
<protein>
    <submittedName>
        <fullName evidence="2">Uncharacterized protein</fullName>
    </submittedName>
</protein>
<dbReference type="EMBL" id="JXIG01000092">
    <property type="protein sequence ID" value="KIU01677.1"/>
    <property type="molecule type" value="Genomic_DNA"/>
</dbReference>
<evidence type="ECO:0000256" key="1">
    <source>
        <dbReference type="SAM" id="MobiDB-lite"/>
    </source>
</evidence>
<reference evidence="2 3" key="1">
    <citation type="submission" date="2015-01" db="EMBL/GenBank/DDBJ databases">
        <title>Characterization of Swiss Staphylococcus aureus strains involved in food poisoning.</title>
        <authorList>
            <person name="Crovadore J."/>
            <person name="Chablais R."/>
            <person name="Tonacini J."/>
            <person name="Schnyder B."/>
            <person name="Lefort F."/>
        </authorList>
    </citation>
    <scope>NUCLEOTIDE SEQUENCE [LARGE SCALE GENOMIC DNA]</scope>
    <source>
        <strain evidence="2 3">SA-120</strain>
    </source>
</reference>
<feature type="compositionally biased region" description="Basic residues" evidence="1">
    <location>
        <begin position="114"/>
        <end position="129"/>
    </location>
</feature>
<feature type="non-terminal residue" evidence="2">
    <location>
        <position position="1"/>
    </location>
</feature>
<comment type="caution">
    <text evidence="2">The sequence shown here is derived from an EMBL/GenBank/DDBJ whole genome shotgun (WGS) entry which is preliminary data.</text>
</comment>
<feature type="region of interest" description="Disordered" evidence="1">
    <location>
        <begin position="86"/>
        <end position="129"/>
    </location>
</feature>
<sequence length="129" mass="14048">AQPLHECILDRIERGEVAMAALGGDHVVTGAVTEDLRHAQAGARPAHGDRALLGQRFLGPAKVQEMLDAHLRHGMADRLEIIDHRPGVGAQPLGNQGRADDPGIVGQLDDFAAHRRSHRKRRSLRQFPA</sequence>
<proteinExistence type="predicted"/>